<dbReference type="GO" id="GO:0005576">
    <property type="term" value="C:extracellular region"/>
    <property type="evidence" value="ECO:0007669"/>
    <property type="project" value="UniProtKB-SubCell"/>
</dbReference>
<feature type="region of interest" description="Disordered" evidence="5">
    <location>
        <begin position="163"/>
        <end position="182"/>
    </location>
</feature>
<evidence type="ECO:0000256" key="4">
    <source>
        <dbReference type="ARBA" id="ARBA00023180"/>
    </source>
</evidence>
<evidence type="ECO:0000256" key="5">
    <source>
        <dbReference type="SAM" id="MobiDB-lite"/>
    </source>
</evidence>
<evidence type="ECO:0000256" key="2">
    <source>
        <dbReference type="ARBA" id="ARBA00022525"/>
    </source>
</evidence>
<name>T1JID4_STRMM</name>
<comment type="subcellular location">
    <subcellularLocation>
        <location evidence="1">Secreted</location>
    </subcellularLocation>
</comment>
<protein>
    <recommendedName>
        <fullName evidence="8">Peroxidase</fullName>
    </recommendedName>
</protein>
<dbReference type="EnsemblMetazoa" id="SMAR013615-RA">
    <property type="protein sequence ID" value="SMAR013615-PA"/>
    <property type="gene ID" value="SMAR013615"/>
</dbReference>
<dbReference type="GO" id="GO:0020037">
    <property type="term" value="F:heme binding"/>
    <property type="evidence" value="ECO:0007669"/>
    <property type="project" value="InterPro"/>
</dbReference>
<dbReference type="STRING" id="126957.T1JID4"/>
<accession>T1JID4</accession>
<dbReference type="PhylomeDB" id="T1JID4"/>
<proteinExistence type="predicted"/>
<evidence type="ECO:0000256" key="1">
    <source>
        <dbReference type="ARBA" id="ARBA00004613"/>
    </source>
</evidence>
<keyword evidence="4" id="KW-0325">Glycoprotein</keyword>
<sequence length="200" mass="23009">MCLLHFRHVDDIDLFPAGIAEYRVEGAIVGPVFSCILAQQFRNLRKGDRFWYENGGHKGAFTPVQLEEIRKGSLARLFCDNFNNVLSIQLRPMEVPHGRVDCADPFLHIVDLGAWREFGPYPEPSYILAVPPLPPPHSIFEPPIHFPDSPSHVQVFQQLITRRKSSDKTQKQSKSRTDTSLFNDFDDFFSSIEKFDKEYD</sequence>
<evidence type="ECO:0000313" key="7">
    <source>
        <dbReference type="Proteomes" id="UP000014500"/>
    </source>
</evidence>
<reference evidence="6" key="2">
    <citation type="submission" date="2015-02" db="UniProtKB">
        <authorList>
            <consortium name="EnsemblMetazoa"/>
        </authorList>
    </citation>
    <scope>IDENTIFICATION</scope>
</reference>
<dbReference type="Pfam" id="PF03098">
    <property type="entry name" value="An_peroxidase"/>
    <property type="match status" value="1"/>
</dbReference>
<dbReference type="PANTHER" id="PTHR11475">
    <property type="entry name" value="OXIDASE/PEROXIDASE"/>
    <property type="match status" value="1"/>
</dbReference>
<evidence type="ECO:0008006" key="8">
    <source>
        <dbReference type="Google" id="ProtNLM"/>
    </source>
</evidence>
<dbReference type="GO" id="GO:0006979">
    <property type="term" value="P:response to oxidative stress"/>
    <property type="evidence" value="ECO:0007669"/>
    <property type="project" value="InterPro"/>
</dbReference>
<reference evidence="7" key="1">
    <citation type="submission" date="2011-05" db="EMBL/GenBank/DDBJ databases">
        <authorList>
            <person name="Richards S.R."/>
            <person name="Qu J."/>
            <person name="Jiang H."/>
            <person name="Jhangiani S.N."/>
            <person name="Agravi P."/>
            <person name="Goodspeed R."/>
            <person name="Gross S."/>
            <person name="Mandapat C."/>
            <person name="Jackson L."/>
            <person name="Mathew T."/>
            <person name="Pu L."/>
            <person name="Thornton R."/>
            <person name="Saada N."/>
            <person name="Wilczek-Boney K.B."/>
            <person name="Lee S."/>
            <person name="Kovar C."/>
            <person name="Wu Y."/>
            <person name="Scherer S.E."/>
            <person name="Worley K.C."/>
            <person name="Muzny D.M."/>
            <person name="Gibbs R."/>
        </authorList>
    </citation>
    <scope>NUCLEOTIDE SEQUENCE</scope>
    <source>
        <strain evidence="7">Brora</strain>
    </source>
</reference>
<dbReference type="HOGENOM" id="CLU_1367753_0_0_1"/>
<dbReference type="InterPro" id="IPR019791">
    <property type="entry name" value="Haem_peroxidase_animal"/>
</dbReference>
<evidence type="ECO:0000313" key="6">
    <source>
        <dbReference type="EnsemblMetazoa" id="SMAR013615-PA"/>
    </source>
</evidence>
<dbReference type="eggNOG" id="KOG2408">
    <property type="taxonomic scope" value="Eukaryota"/>
</dbReference>
<dbReference type="PROSITE" id="PS50292">
    <property type="entry name" value="PEROXIDASE_3"/>
    <property type="match status" value="1"/>
</dbReference>
<keyword evidence="7" id="KW-1185">Reference proteome</keyword>
<dbReference type="AlphaFoldDB" id="T1JID4"/>
<dbReference type="EMBL" id="JH431868">
    <property type="status" value="NOT_ANNOTATED_CDS"/>
    <property type="molecule type" value="Genomic_DNA"/>
</dbReference>
<dbReference type="PANTHER" id="PTHR11475:SF4">
    <property type="entry name" value="CHORION PEROXIDASE"/>
    <property type="match status" value="1"/>
</dbReference>
<dbReference type="GO" id="GO:0004601">
    <property type="term" value="F:peroxidase activity"/>
    <property type="evidence" value="ECO:0007669"/>
    <property type="project" value="UniProtKB-KW"/>
</dbReference>
<dbReference type="Gene3D" id="1.10.640.10">
    <property type="entry name" value="Haem peroxidase domain superfamily, animal type"/>
    <property type="match status" value="1"/>
</dbReference>
<keyword evidence="3" id="KW-0560">Oxidoreductase</keyword>
<keyword evidence="2" id="KW-0964">Secreted</keyword>
<dbReference type="InterPro" id="IPR010255">
    <property type="entry name" value="Haem_peroxidase_sf"/>
</dbReference>
<dbReference type="SUPFAM" id="SSF48113">
    <property type="entry name" value="Heme-dependent peroxidases"/>
    <property type="match status" value="1"/>
</dbReference>
<keyword evidence="3" id="KW-0575">Peroxidase</keyword>
<dbReference type="Proteomes" id="UP000014500">
    <property type="component" value="Unassembled WGS sequence"/>
</dbReference>
<organism evidence="6 7">
    <name type="scientific">Strigamia maritima</name>
    <name type="common">European centipede</name>
    <name type="synonym">Geophilus maritimus</name>
    <dbReference type="NCBI Taxonomy" id="126957"/>
    <lineage>
        <taxon>Eukaryota</taxon>
        <taxon>Metazoa</taxon>
        <taxon>Ecdysozoa</taxon>
        <taxon>Arthropoda</taxon>
        <taxon>Myriapoda</taxon>
        <taxon>Chilopoda</taxon>
        <taxon>Pleurostigmophora</taxon>
        <taxon>Geophilomorpha</taxon>
        <taxon>Linotaeniidae</taxon>
        <taxon>Strigamia</taxon>
    </lineage>
</organism>
<evidence type="ECO:0000256" key="3">
    <source>
        <dbReference type="ARBA" id="ARBA00022559"/>
    </source>
</evidence>
<dbReference type="InterPro" id="IPR037120">
    <property type="entry name" value="Haem_peroxidase_sf_animal"/>
</dbReference>